<evidence type="ECO:0000313" key="2">
    <source>
        <dbReference type="EMBL" id="PIR74531.1"/>
    </source>
</evidence>
<name>A0A2H0TQV2_9BACT</name>
<dbReference type="AlphaFoldDB" id="A0A2H0TQV2"/>
<sequence>MEARQHEGTPEAAQFQQLMNEMTPVGPADIDKLKAEAEAETKIERGQTTHSRIKDAIADLTRQSGKSSEIGKAIARRLDSIDHATGLSGDTELPALAGIEQMDYFDDLLQKLQGDPVAQSALRDAVGSVKTIEAPPKVAFGRPPVDVSNEDTQDNAQAA</sequence>
<comment type="caution">
    <text evidence="2">The sequence shown here is derived from an EMBL/GenBank/DDBJ whole genome shotgun (WGS) entry which is preliminary data.</text>
</comment>
<gene>
    <name evidence="2" type="ORF">COU35_02085</name>
</gene>
<organism evidence="2 3">
    <name type="scientific">Candidatus Magasanikbacteria bacterium CG10_big_fil_rev_8_21_14_0_10_47_10</name>
    <dbReference type="NCBI Taxonomy" id="1974652"/>
    <lineage>
        <taxon>Bacteria</taxon>
        <taxon>Candidatus Magasanikiibacteriota</taxon>
    </lineage>
</organism>
<feature type="region of interest" description="Disordered" evidence="1">
    <location>
        <begin position="136"/>
        <end position="159"/>
    </location>
</feature>
<accession>A0A2H0TQV2</accession>
<protein>
    <submittedName>
        <fullName evidence="2">Uncharacterized protein</fullName>
    </submittedName>
</protein>
<dbReference type="Proteomes" id="UP000230154">
    <property type="component" value="Unassembled WGS sequence"/>
</dbReference>
<proteinExistence type="predicted"/>
<reference evidence="3" key="1">
    <citation type="submission" date="2017-09" db="EMBL/GenBank/DDBJ databases">
        <title>Depth-based differentiation of microbial function through sediment-hosted aquifers and enrichment of novel symbionts in the deep terrestrial subsurface.</title>
        <authorList>
            <person name="Probst A.J."/>
            <person name="Ladd B."/>
            <person name="Jarett J.K."/>
            <person name="Geller-Mcgrath D.E."/>
            <person name="Sieber C.M.K."/>
            <person name="Emerson J.B."/>
            <person name="Anantharaman K."/>
            <person name="Thomas B.C."/>
            <person name="Malmstrom R."/>
            <person name="Stieglmeier M."/>
            <person name="Klingl A."/>
            <person name="Woyke T."/>
            <person name="Ryan C.M."/>
            <person name="Banfield J.F."/>
        </authorList>
    </citation>
    <scope>NUCLEOTIDE SEQUENCE [LARGE SCALE GENOMIC DNA]</scope>
</reference>
<dbReference type="EMBL" id="PFCB01000018">
    <property type="protein sequence ID" value="PIR74531.1"/>
    <property type="molecule type" value="Genomic_DNA"/>
</dbReference>
<evidence type="ECO:0000256" key="1">
    <source>
        <dbReference type="SAM" id="MobiDB-lite"/>
    </source>
</evidence>
<evidence type="ECO:0000313" key="3">
    <source>
        <dbReference type="Proteomes" id="UP000230154"/>
    </source>
</evidence>